<gene>
    <name evidence="14" type="ORF">RJ640_026795</name>
</gene>
<proteinExistence type="inferred from homology"/>
<keyword evidence="9 12" id="KW-0472">Membrane</keyword>
<evidence type="ECO:0000313" key="15">
    <source>
        <dbReference type="Proteomes" id="UP001187471"/>
    </source>
</evidence>
<keyword evidence="6" id="KW-0732">Signal</keyword>
<accession>A0AA88U3Z0</accession>
<dbReference type="Proteomes" id="UP001187471">
    <property type="component" value="Unassembled WGS sequence"/>
</dbReference>
<evidence type="ECO:0000256" key="8">
    <source>
        <dbReference type="ARBA" id="ARBA00022989"/>
    </source>
</evidence>
<evidence type="ECO:0000256" key="7">
    <source>
        <dbReference type="ARBA" id="ARBA00022737"/>
    </source>
</evidence>
<dbReference type="Pfam" id="PF00560">
    <property type="entry name" value="LRR_1"/>
    <property type="match status" value="8"/>
</dbReference>
<keyword evidence="3" id="KW-1003">Cell membrane</keyword>
<evidence type="ECO:0000256" key="6">
    <source>
        <dbReference type="ARBA" id="ARBA00022729"/>
    </source>
</evidence>
<dbReference type="AlphaFoldDB" id="A0AA88U3Z0"/>
<comment type="caution">
    <text evidence="14">The sequence shown here is derived from an EMBL/GenBank/DDBJ whole genome shotgun (WGS) entry which is preliminary data.</text>
</comment>
<dbReference type="SMART" id="SM00365">
    <property type="entry name" value="LRR_SD22"/>
    <property type="match status" value="3"/>
</dbReference>
<dbReference type="FunFam" id="3.80.10.10:FF:000111">
    <property type="entry name" value="LRR receptor-like serine/threonine-protein kinase ERECTA"/>
    <property type="match status" value="1"/>
</dbReference>
<dbReference type="SUPFAM" id="SSF52058">
    <property type="entry name" value="L domain-like"/>
    <property type="match status" value="2"/>
</dbReference>
<evidence type="ECO:0000256" key="4">
    <source>
        <dbReference type="ARBA" id="ARBA00022614"/>
    </source>
</evidence>
<protein>
    <recommendedName>
        <fullName evidence="13">Leucine-rich repeat-containing N-terminal plant-type domain-containing protein</fullName>
    </recommendedName>
</protein>
<organism evidence="14 15">
    <name type="scientific">Escallonia rubra</name>
    <dbReference type="NCBI Taxonomy" id="112253"/>
    <lineage>
        <taxon>Eukaryota</taxon>
        <taxon>Viridiplantae</taxon>
        <taxon>Streptophyta</taxon>
        <taxon>Embryophyta</taxon>
        <taxon>Tracheophyta</taxon>
        <taxon>Spermatophyta</taxon>
        <taxon>Magnoliopsida</taxon>
        <taxon>eudicotyledons</taxon>
        <taxon>Gunneridae</taxon>
        <taxon>Pentapetalae</taxon>
        <taxon>asterids</taxon>
        <taxon>campanulids</taxon>
        <taxon>Escalloniales</taxon>
        <taxon>Escalloniaceae</taxon>
        <taxon>Escallonia</taxon>
    </lineage>
</organism>
<keyword evidence="4" id="KW-0433">Leucine-rich repeat</keyword>
<dbReference type="PANTHER" id="PTHR48063:SF101">
    <property type="entry name" value="LRR RECEPTOR-LIKE SERINE_THREONINE-PROTEIN KINASE FLS2"/>
    <property type="match status" value="1"/>
</dbReference>
<keyword evidence="5 12" id="KW-0812">Transmembrane</keyword>
<evidence type="ECO:0000256" key="5">
    <source>
        <dbReference type="ARBA" id="ARBA00022692"/>
    </source>
</evidence>
<name>A0AA88U3Z0_9ASTE</name>
<keyword evidence="7" id="KW-0677">Repeat</keyword>
<comment type="subcellular location">
    <subcellularLocation>
        <location evidence="1">Cell membrane</location>
        <topology evidence="1">Single-pass type I membrane protein</topology>
    </subcellularLocation>
</comment>
<dbReference type="Gene3D" id="3.80.10.10">
    <property type="entry name" value="Ribonuclease Inhibitor"/>
    <property type="match status" value="3"/>
</dbReference>
<feature type="domain" description="Leucine-rich repeat-containing N-terminal plant-type" evidence="13">
    <location>
        <begin position="49"/>
        <end position="90"/>
    </location>
</feature>
<dbReference type="FunFam" id="3.80.10.10:FF:001347">
    <property type="entry name" value="LRR receptor-like serine/threonine-protein kinase GSO2"/>
    <property type="match status" value="1"/>
</dbReference>
<dbReference type="InterPro" id="IPR046956">
    <property type="entry name" value="RLP23-like"/>
</dbReference>
<dbReference type="SUPFAM" id="SSF52047">
    <property type="entry name" value="RNI-like"/>
    <property type="match status" value="1"/>
</dbReference>
<keyword evidence="11" id="KW-0325">Glycoprotein</keyword>
<evidence type="ECO:0000313" key="14">
    <source>
        <dbReference type="EMBL" id="KAK2970319.1"/>
    </source>
</evidence>
<evidence type="ECO:0000259" key="13">
    <source>
        <dbReference type="Pfam" id="PF08263"/>
    </source>
</evidence>
<evidence type="ECO:0000256" key="2">
    <source>
        <dbReference type="ARBA" id="ARBA00009592"/>
    </source>
</evidence>
<evidence type="ECO:0000256" key="1">
    <source>
        <dbReference type="ARBA" id="ARBA00004251"/>
    </source>
</evidence>
<comment type="similarity">
    <text evidence="2">Belongs to the RLP family.</text>
</comment>
<dbReference type="GO" id="GO:0005886">
    <property type="term" value="C:plasma membrane"/>
    <property type="evidence" value="ECO:0007669"/>
    <property type="project" value="UniProtKB-SubCell"/>
</dbReference>
<sequence>MVFGIDFIAVKPLWNRVHGIPCTSKEQLLALVALVAGHAVGDDNLSCIDRERQALLKIKQGLIDDYSHLSSWGNEEDKKNCCKWRGVSCSNQTGHVTSLDLRGTCTPFDTSYLPLRGNISSSLLELKHLNYLDLSCNDFGRNRVPEFIGSLIELRYLNLTYAGYVGTVPDQLGNLTNLQFLDLRSNYHLDAKSLEWLSHLSLLRYLDLSEMDLSKATDWLQAIFKLPLLIELHLSSCQLVPPPLLLPLTNSTLKSLAVIDLSANYLTSSSLYYWLFNISSTLVKVELSVNNLQGPIPGDFGNMKFLQYLGLGANIFEGGVPNPFGNLSRLQYLDLSLNELNQDLPTIVRNLSGPVQKPLVYLDFGWNRKITGLLPDVTEFSSLRFLNLRDNKLSGSIPKSYGQLPVLFVLDLGWNQIEGPVPDFTSSLSLKELYLQGNKLNGTSLGTSIAGLSSLLVLDVSTNSLDGVVSEADMSKLSQLLYLDLSSNSLSLEFSSEWVPPFQLDVIRLGGCKLQSHFPRWLQTQTNVSMIDISRAGILDTIPDWFWDHSHRIEHLNFSHNQIYGVLPDLSSKFSEVFASIYLGFNNFSGPIPLFPSNLTALDLSKNSFSGPVSFLCNPTPFLTYLDLSDNLLSGELPDCWKSFGKLSILNMANNNLSGKVPISMGSLSAVETIHLRNNHLVGKLPKSLKNCTNLMFIDLGQNRLTGKIPAWIGNKLSDLVFLSLSSNEFYGNIPLNICRLARMQILDLSLNNISGNIPECLGNFTAMASEESSSLTITHSFDSYFYPYFDTALLVWKGREFEYKNTLGLVKSIDLSSNKLVGEIPFTLPSLAGLVALNLSRNNLSGLISPNMGRLGSLNFLDLSRNGLSGGIPIALSQLSHLGVLDLSYNFLSGRIPESNHLQTFEASSFAGNAGLCGRPLPRSCPGDDVPGGGDNTGNRDSEDKLIDTGFYVSLGVGFIVGFWGFCGSLILSSSWRYAFFKPVTSIEDWLYVRIATTWARLWR</sequence>
<reference evidence="14" key="1">
    <citation type="submission" date="2022-12" db="EMBL/GenBank/DDBJ databases">
        <title>Draft genome assemblies for two species of Escallonia (Escalloniales).</title>
        <authorList>
            <person name="Chanderbali A."/>
            <person name="Dervinis C."/>
            <person name="Anghel I."/>
            <person name="Soltis D."/>
            <person name="Soltis P."/>
            <person name="Zapata F."/>
        </authorList>
    </citation>
    <scope>NUCLEOTIDE SEQUENCE</scope>
    <source>
        <strain evidence="14">UCBG92.1500</strain>
        <tissue evidence="14">Leaf</tissue>
    </source>
</reference>
<dbReference type="PANTHER" id="PTHR48063">
    <property type="entry name" value="LRR RECEPTOR-LIKE KINASE"/>
    <property type="match status" value="1"/>
</dbReference>
<keyword evidence="8 12" id="KW-1133">Transmembrane helix</keyword>
<evidence type="ECO:0000256" key="11">
    <source>
        <dbReference type="ARBA" id="ARBA00023180"/>
    </source>
</evidence>
<dbReference type="InterPro" id="IPR032675">
    <property type="entry name" value="LRR_dom_sf"/>
</dbReference>
<dbReference type="GO" id="GO:0006952">
    <property type="term" value="P:defense response"/>
    <property type="evidence" value="ECO:0007669"/>
    <property type="project" value="UniProtKB-ARBA"/>
</dbReference>
<dbReference type="Pfam" id="PF08263">
    <property type="entry name" value="LRRNT_2"/>
    <property type="match status" value="1"/>
</dbReference>
<keyword evidence="10" id="KW-0675">Receptor</keyword>
<dbReference type="FunFam" id="3.80.10.10:FF:000095">
    <property type="entry name" value="LRR receptor-like serine/threonine-protein kinase GSO1"/>
    <property type="match status" value="1"/>
</dbReference>
<dbReference type="EMBL" id="JAVXUO010002731">
    <property type="protein sequence ID" value="KAK2970319.1"/>
    <property type="molecule type" value="Genomic_DNA"/>
</dbReference>
<dbReference type="GO" id="GO:0051707">
    <property type="term" value="P:response to other organism"/>
    <property type="evidence" value="ECO:0007669"/>
    <property type="project" value="UniProtKB-ARBA"/>
</dbReference>
<dbReference type="InterPro" id="IPR013210">
    <property type="entry name" value="LRR_N_plant-typ"/>
</dbReference>
<evidence type="ECO:0000256" key="9">
    <source>
        <dbReference type="ARBA" id="ARBA00023136"/>
    </source>
</evidence>
<evidence type="ECO:0000256" key="10">
    <source>
        <dbReference type="ARBA" id="ARBA00023170"/>
    </source>
</evidence>
<evidence type="ECO:0000256" key="12">
    <source>
        <dbReference type="SAM" id="Phobius"/>
    </source>
</evidence>
<keyword evidence="15" id="KW-1185">Reference proteome</keyword>
<evidence type="ECO:0000256" key="3">
    <source>
        <dbReference type="ARBA" id="ARBA00022475"/>
    </source>
</evidence>
<dbReference type="InterPro" id="IPR001611">
    <property type="entry name" value="Leu-rich_rpt"/>
</dbReference>
<feature type="transmembrane region" description="Helical" evidence="12">
    <location>
        <begin position="952"/>
        <end position="973"/>
    </location>
</feature>